<evidence type="ECO:0000313" key="6">
    <source>
        <dbReference type="Proteomes" id="UP000663872"/>
    </source>
</evidence>
<proteinExistence type="predicted"/>
<dbReference type="Proteomes" id="UP000663833">
    <property type="component" value="Unassembled WGS sequence"/>
</dbReference>
<dbReference type="EMBL" id="CAJOBR010000065">
    <property type="protein sequence ID" value="CAF4458720.1"/>
    <property type="molecule type" value="Genomic_DNA"/>
</dbReference>
<dbReference type="EMBL" id="CAJNYT010002912">
    <property type="protein sequence ID" value="CAF3500700.1"/>
    <property type="molecule type" value="Genomic_DNA"/>
</dbReference>
<dbReference type="Proteomes" id="UP000663872">
    <property type="component" value="Unassembled WGS sequence"/>
</dbReference>
<protein>
    <submittedName>
        <fullName evidence="3">Uncharacterized protein</fullName>
    </submittedName>
</protein>
<sequence>MVNVTLSTNRRTETQLVRMFLVQVGVQLVLTVPPCVADLLLSFPSIYQSTAHFYSIFLILRVIFHISYATPFSVNILSAHMFRKRFIELILKIYPYLNRNRIQSIRHIGAPTAIQINVCCDESYL</sequence>
<evidence type="ECO:0000313" key="5">
    <source>
        <dbReference type="EMBL" id="CAF4458720.1"/>
    </source>
</evidence>
<dbReference type="EMBL" id="CAJNYD010000822">
    <property type="protein sequence ID" value="CAF3300310.1"/>
    <property type="molecule type" value="Genomic_DNA"/>
</dbReference>
<reference evidence="3" key="1">
    <citation type="submission" date="2021-02" db="EMBL/GenBank/DDBJ databases">
        <authorList>
            <person name="Nowell W R."/>
        </authorList>
    </citation>
    <scope>NUCLEOTIDE SEQUENCE</scope>
</reference>
<evidence type="ECO:0000313" key="2">
    <source>
        <dbReference type="EMBL" id="CAF3300310.1"/>
    </source>
</evidence>
<evidence type="ECO:0000313" key="3">
    <source>
        <dbReference type="EMBL" id="CAF3500700.1"/>
    </source>
</evidence>
<dbReference type="Proteomes" id="UP000663851">
    <property type="component" value="Unassembled WGS sequence"/>
</dbReference>
<name>A0A818H1B4_9BILA</name>
<accession>A0A818H1B4</accession>
<evidence type="ECO:0000313" key="4">
    <source>
        <dbReference type="EMBL" id="CAF4189171.1"/>
    </source>
</evidence>
<feature type="transmembrane region" description="Helical" evidence="1">
    <location>
        <begin position="53"/>
        <end position="77"/>
    </location>
</feature>
<dbReference type="AlphaFoldDB" id="A0A818H1B4"/>
<evidence type="ECO:0000256" key="1">
    <source>
        <dbReference type="SAM" id="Phobius"/>
    </source>
</evidence>
<comment type="caution">
    <text evidence="3">The sequence shown here is derived from an EMBL/GenBank/DDBJ whole genome shotgun (WGS) entry which is preliminary data.</text>
</comment>
<keyword evidence="1" id="KW-0472">Membrane</keyword>
<keyword evidence="1" id="KW-0812">Transmembrane</keyword>
<keyword evidence="1" id="KW-1133">Transmembrane helix</keyword>
<dbReference type="EMBL" id="CAJOBO010000309">
    <property type="protein sequence ID" value="CAF4189171.1"/>
    <property type="molecule type" value="Genomic_DNA"/>
</dbReference>
<organism evidence="3 6">
    <name type="scientific">Rotaria socialis</name>
    <dbReference type="NCBI Taxonomy" id="392032"/>
    <lineage>
        <taxon>Eukaryota</taxon>
        <taxon>Metazoa</taxon>
        <taxon>Spiralia</taxon>
        <taxon>Gnathifera</taxon>
        <taxon>Rotifera</taxon>
        <taxon>Eurotatoria</taxon>
        <taxon>Bdelloidea</taxon>
        <taxon>Philodinida</taxon>
        <taxon>Philodinidae</taxon>
        <taxon>Rotaria</taxon>
    </lineage>
</organism>
<gene>
    <name evidence="3" type="ORF">GRG538_LOCUS17578</name>
    <name evidence="4" type="ORF">HFQ381_LOCUS6731</name>
    <name evidence="2" type="ORF">LUA448_LOCUS8007</name>
    <name evidence="5" type="ORF">QYT958_LOCUS1243</name>
</gene>
<dbReference type="Proteomes" id="UP000663848">
    <property type="component" value="Unassembled WGS sequence"/>
</dbReference>
<feature type="transmembrane region" description="Helical" evidence="1">
    <location>
        <begin position="20"/>
        <end position="41"/>
    </location>
</feature>